<proteinExistence type="predicted"/>
<dbReference type="PANTHER" id="PTHR42905">
    <property type="entry name" value="PHOSPHOENOLPYRUVATE CARBOXYLASE"/>
    <property type="match status" value="1"/>
</dbReference>
<evidence type="ECO:0000313" key="1">
    <source>
        <dbReference type="EMBL" id="ASV84894.1"/>
    </source>
</evidence>
<dbReference type="Pfam" id="PF13714">
    <property type="entry name" value="PEP_mutase"/>
    <property type="match status" value="1"/>
</dbReference>
<organism evidence="1 2">
    <name type="scientific">Ochrobactrum quorumnocens</name>
    <dbReference type="NCBI Taxonomy" id="271865"/>
    <lineage>
        <taxon>Bacteria</taxon>
        <taxon>Pseudomonadati</taxon>
        <taxon>Pseudomonadota</taxon>
        <taxon>Alphaproteobacteria</taxon>
        <taxon>Hyphomicrobiales</taxon>
        <taxon>Brucellaceae</taxon>
        <taxon>Brucella/Ochrobactrum group</taxon>
        <taxon>Ochrobactrum</taxon>
    </lineage>
</organism>
<dbReference type="Proteomes" id="UP000215256">
    <property type="component" value="Chromosome 2"/>
</dbReference>
<dbReference type="GO" id="GO:0016833">
    <property type="term" value="F:oxo-acid-lyase activity"/>
    <property type="evidence" value="ECO:0007669"/>
    <property type="project" value="UniProtKB-ARBA"/>
</dbReference>
<dbReference type="InterPro" id="IPR015813">
    <property type="entry name" value="Pyrv/PenolPyrv_kinase-like_dom"/>
</dbReference>
<dbReference type="CDD" id="cd00377">
    <property type="entry name" value="ICL_PEPM"/>
    <property type="match status" value="1"/>
</dbReference>
<sequence>MNVSEKTNLRQRLDEPGAIYMPGCYDALSAKLIESAGFEAAAISGFALEGAHLGGPDIGLMTLTELVEQSARITDAVNIPVIADVDTGFGGVQNIHRTVRLAERAGLSGIHLEDQTLPKKCPLLPGRKVVALQEAKDRYAVALEARSNTNFIIIARTDADIIGYDEQIMRANEYLATGVDCVLPMMIELNGASFHDLPPDKQMRHIERVVTDIDGHVMYVGPPPGGYTAFDLGAIGVKLISLSAGTINAAATAMMIALGELKSTGRVSLFQEKPERLEAGSGLLQFLGVDFYLDLERRFVRD</sequence>
<dbReference type="PANTHER" id="PTHR42905:SF5">
    <property type="entry name" value="CARBOXYVINYL-CARBOXYPHOSPHONATE PHOSPHORYLMUTASE, CHLOROPLASTIC"/>
    <property type="match status" value="1"/>
</dbReference>
<dbReference type="InterPro" id="IPR040442">
    <property type="entry name" value="Pyrv_kinase-like_dom_sf"/>
</dbReference>
<reference evidence="1 2" key="1">
    <citation type="submission" date="2017-07" db="EMBL/GenBank/DDBJ databases">
        <title>Phylogenetic study on the rhizospheric bacterium Ochrobactrum sp. A44.</title>
        <authorList>
            <person name="Krzyzanowska D.M."/>
            <person name="Ossowicki A."/>
            <person name="Rajewska M."/>
            <person name="Maciag T."/>
            <person name="Kaczynski Z."/>
            <person name="Czerwicka M."/>
            <person name="Jafra S."/>
        </authorList>
    </citation>
    <scope>NUCLEOTIDE SEQUENCE [LARGE SCALE GENOMIC DNA]</scope>
    <source>
        <strain evidence="1 2">A44</strain>
    </source>
</reference>
<dbReference type="KEGG" id="och:CES85_5698"/>
<dbReference type="AlphaFoldDB" id="A0A248UE08"/>
<dbReference type="SUPFAM" id="SSF51621">
    <property type="entry name" value="Phosphoenolpyruvate/pyruvate domain"/>
    <property type="match status" value="1"/>
</dbReference>
<dbReference type="RefSeq" id="WP_095445522.1">
    <property type="nucleotide sequence ID" value="NZ_CP022603.1"/>
</dbReference>
<evidence type="ECO:0000313" key="2">
    <source>
        <dbReference type="Proteomes" id="UP000215256"/>
    </source>
</evidence>
<keyword evidence="1" id="KW-0456">Lyase</keyword>
<name>A0A248UE08_9HYPH</name>
<protein>
    <submittedName>
        <fullName evidence="1">Isocitrate lyase family protein</fullName>
    </submittedName>
</protein>
<dbReference type="EMBL" id="CP022603">
    <property type="protein sequence ID" value="ASV84894.1"/>
    <property type="molecule type" value="Genomic_DNA"/>
</dbReference>
<dbReference type="OrthoDB" id="9771433at2"/>
<dbReference type="InterPro" id="IPR039556">
    <property type="entry name" value="ICL/PEPM"/>
</dbReference>
<dbReference type="Gene3D" id="3.20.20.60">
    <property type="entry name" value="Phosphoenolpyruvate-binding domains"/>
    <property type="match status" value="1"/>
</dbReference>
<gene>
    <name evidence="1" type="ORF">CES85_5698</name>
</gene>
<accession>A0A248UE08</accession>